<feature type="active site" description="Glycyl thioester intermediate" evidence="7">
    <location>
        <position position="1071"/>
    </location>
</feature>
<dbReference type="EC" id="2.3.2.26" evidence="3"/>
<keyword evidence="4" id="KW-0808">Transferase</keyword>
<evidence type="ECO:0000256" key="4">
    <source>
        <dbReference type="ARBA" id="ARBA00022679"/>
    </source>
</evidence>
<proteinExistence type="predicted"/>
<dbReference type="PROSITE" id="PS50194">
    <property type="entry name" value="FILAMIN_REPEAT"/>
    <property type="match status" value="1"/>
</dbReference>
<dbReference type="InterPro" id="IPR035983">
    <property type="entry name" value="Hect_E3_ubiquitin_ligase"/>
</dbReference>
<dbReference type="FunFam" id="2.60.40.10:FF:000975">
    <property type="entry name" value="Uncharacterized protein, isoform D"/>
    <property type="match status" value="1"/>
</dbReference>
<dbReference type="InterPro" id="IPR000569">
    <property type="entry name" value="HECT_dom"/>
</dbReference>
<dbReference type="Gene3D" id="3.30.2160.10">
    <property type="entry name" value="Hect, E3 ligase catalytic domain"/>
    <property type="match status" value="1"/>
</dbReference>
<dbReference type="InterPro" id="IPR013783">
    <property type="entry name" value="Ig-like_fold"/>
</dbReference>
<dbReference type="Pfam" id="PF00630">
    <property type="entry name" value="Filamin"/>
    <property type="match status" value="1"/>
</dbReference>
<dbReference type="EMBL" id="OD005010">
    <property type="protein sequence ID" value="CAD7410834.1"/>
    <property type="molecule type" value="Genomic_DNA"/>
</dbReference>
<dbReference type="Gene3D" id="3.30.2410.10">
    <property type="entry name" value="Hect, E3 ligase catalytic domain"/>
    <property type="match status" value="1"/>
</dbReference>
<sequence length="1104" mass="124033">MSLLSSRAERSISNLVNCAQLEDLPELPAHDEERLQRASQLLQQRLILRQWLGQHNLQHHYQRLLQVDVSSLDDVYWLEDSKAKVLLGKDFVPWAAARQALPTSKDDLALLKGDLWSAVVKSTQHEDAWTWGGMLVVSVSVAGLVTLAAMTQPALAPEAKHTLLQYVTGKYLLPGNCKVHFEWDDPQVVGGTMTFTVKFYQRNGQPYPICDTDNLFVEVTEGTRRVATVSELGGTDPSAANVAVVKFTVRHAGQYHISVLIGSCHVQGSPFVKHFLPGPPDPNKSVFVRHSSIVVCTAGVAHSLAIEPRDEFNNLCVFQSDENPTQGYAVAITQVTTLSLLPVKREPHSGVRGGHHPVKWGSGFPPLTGHLFSQIGCNDPVPCSVTLEYEEMSHRISLQVRFSCEGCFHAKVSYKGVELNNGDFDIIVLSCTDAALVHRNVASKNHNICYEARLVSVQGERLSKPKKVFCYVSPKQLTVKEFLLKFIPKRLVTFRLCPSTKFHFQQCPSGASNINNINNQPSFIVDDGCQPKVELIARDRNVIAATFTHFLLKNIVSAVWSENCAPLCPVSAVWSENCAPLCPVSAVWSENCAPLCPVSAVWSENCVPLCPVSAVWRGSETFKDKQDFFYHEVRKFHQKHYHEKLPLKISREKLLESSLKATKGFSVSDWCRNFEITFQGEQGLDWGGVRREWFELTCAALFDAKNGLFTSFSESQQALVHPNPRRPPHLKLKHYEFAGKLVGKCLYESALGGSYRQLVRARFTRSFLAQIIGLRVHYKVRDGLTRAYLTHFFLRAASYYLLMLYTYGLGMRTEVYPHLHEGRAENFYGKINLYTPDGDSNRDIPVIGSPFQPEGDALDRYFEQDDPDLYLSKVKYILEHDVEDMELFFIEEEYDRFGQLLKARVRTLTLSSLAKQTVSQVVELVTGGSKIRVGNATKHQYLDALAQYRLATSLKDEVEQFLKGLNELIPDNLLSIFDENELELLLCGTGEYSIADFRAHHVMNGGSSEFRRILDWFWTAVSNFTQEEMARLLQFTTGCSQLPPGGFAELSPRFQLTAAPTFGSLPTAHTCFNQLCLPDYESYEQFEKALLLAISEGTEGFGMI</sequence>
<dbReference type="AlphaFoldDB" id="A0A7R9D9V4"/>
<dbReference type="CDD" id="cd00078">
    <property type="entry name" value="HECTc"/>
    <property type="match status" value="1"/>
</dbReference>
<evidence type="ECO:0000256" key="5">
    <source>
        <dbReference type="ARBA" id="ARBA00022786"/>
    </source>
</evidence>
<evidence type="ECO:0000256" key="3">
    <source>
        <dbReference type="ARBA" id="ARBA00012485"/>
    </source>
</evidence>
<dbReference type="Gene3D" id="2.60.40.10">
    <property type="entry name" value="Immunoglobulins"/>
    <property type="match status" value="1"/>
</dbReference>
<dbReference type="Gene3D" id="3.90.1750.10">
    <property type="entry name" value="Hect, E3 ligase catalytic domains"/>
    <property type="match status" value="1"/>
</dbReference>
<dbReference type="GO" id="GO:0000209">
    <property type="term" value="P:protein polyubiquitination"/>
    <property type="evidence" value="ECO:0007669"/>
    <property type="project" value="TreeGrafter"/>
</dbReference>
<protein>
    <recommendedName>
        <fullName evidence="3">HECT-type E3 ubiquitin transferase</fullName>
        <ecNumber evidence="3">2.3.2.26</ecNumber>
    </recommendedName>
</protein>
<comment type="pathway">
    <text evidence="2">Protein modification; protein ubiquitination.</text>
</comment>
<dbReference type="PANTHER" id="PTHR11254:SF340">
    <property type="entry name" value="APOPTOSIS-RESISTANT E3 UBIQUITIN PROTEIN LIGASE 1"/>
    <property type="match status" value="1"/>
</dbReference>
<dbReference type="PROSITE" id="PS50237">
    <property type="entry name" value="HECT"/>
    <property type="match status" value="1"/>
</dbReference>
<reference evidence="9" key="1">
    <citation type="submission" date="2020-11" db="EMBL/GenBank/DDBJ databases">
        <authorList>
            <person name="Tran Van P."/>
        </authorList>
    </citation>
    <scope>NUCLEOTIDE SEQUENCE</scope>
</reference>
<evidence type="ECO:0000256" key="6">
    <source>
        <dbReference type="PROSITE-ProRule" id="PRU00087"/>
    </source>
</evidence>
<evidence type="ECO:0000259" key="8">
    <source>
        <dbReference type="PROSITE" id="PS50237"/>
    </source>
</evidence>
<dbReference type="GO" id="GO:0009966">
    <property type="term" value="P:regulation of signal transduction"/>
    <property type="evidence" value="ECO:0007669"/>
    <property type="project" value="UniProtKB-ARBA"/>
</dbReference>
<feature type="domain" description="HECT" evidence="8">
    <location>
        <begin position="655"/>
        <end position="1104"/>
    </location>
</feature>
<keyword evidence="5 7" id="KW-0833">Ubl conjugation pathway</keyword>
<comment type="catalytic activity">
    <reaction evidence="1">
        <text>S-ubiquitinyl-[E2 ubiquitin-conjugating enzyme]-L-cysteine + [acceptor protein]-L-lysine = [E2 ubiquitin-conjugating enzyme]-L-cysteine + N(6)-ubiquitinyl-[acceptor protein]-L-lysine.</text>
        <dbReference type="EC" id="2.3.2.26"/>
    </reaction>
</comment>
<dbReference type="Pfam" id="PF00632">
    <property type="entry name" value="HECT"/>
    <property type="match status" value="2"/>
</dbReference>
<dbReference type="GO" id="GO:0005829">
    <property type="term" value="C:cytosol"/>
    <property type="evidence" value="ECO:0007669"/>
    <property type="project" value="TreeGrafter"/>
</dbReference>
<dbReference type="Pfam" id="PF25916">
    <property type="entry name" value="AREL1_PH-like"/>
    <property type="match status" value="1"/>
</dbReference>
<dbReference type="SMART" id="SM00119">
    <property type="entry name" value="HECTc"/>
    <property type="match status" value="1"/>
</dbReference>
<organism evidence="9">
    <name type="scientific">Timema poppense</name>
    <name type="common">Walking stick</name>
    <dbReference type="NCBI Taxonomy" id="170557"/>
    <lineage>
        <taxon>Eukaryota</taxon>
        <taxon>Metazoa</taxon>
        <taxon>Ecdysozoa</taxon>
        <taxon>Arthropoda</taxon>
        <taxon>Hexapoda</taxon>
        <taxon>Insecta</taxon>
        <taxon>Pterygota</taxon>
        <taxon>Neoptera</taxon>
        <taxon>Polyneoptera</taxon>
        <taxon>Phasmatodea</taxon>
        <taxon>Timematodea</taxon>
        <taxon>Timematoidea</taxon>
        <taxon>Timematidae</taxon>
        <taxon>Timema</taxon>
    </lineage>
</organism>
<feature type="repeat" description="Filamin" evidence="6">
    <location>
        <begin position="245"/>
        <end position="275"/>
    </location>
</feature>
<evidence type="ECO:0000313" key="9">
    <source>
        <dbReference type="EMBL" id="CAD7410834.1"/>
    </source>
</evidence>
<dbReference type="GO" id="GO:0043066">
    <property type="term" value="P:negative regulation of apoptotic process"/>
    <property type="evidence" value="ECO:0007669"/>
    <property type="project" value="TreeGrafter"/>
</dbReference>
<dbReference type="FunFam" id="3.30.2410.10:FF:000013">
    <property type="entry name" value="Apoptosis-resistant E3 ubiquitin protein ligase 1"/>
    <property type="match status" value="1"/>
</dbReference>
<dbReference type="SUPFAM" id="SSF81296">
    <property type="entry name" value="E set domains"/>
    <property type="match status" value="1"/>
</dbReference>
<dbReference type="SUPFAM" id="SSF56204">
    <property type="entry name" value="Hect, E3 ligase catalytic domain"/>
    <property type="match status" value="1"/>
</dbReference>
<dbReference type="InterPro" id="IPR017868">
    <property type="entry name" value="Filamin/ABP280_repeat-like"/>
</dbReference>
<dbReference type="GO" id="GO:0061630">
    <property type="term" value="F:ubiquitin protein ligase activity"/>
    <property type="evidence" value="ECO:0007669"/>
    <property type="project" value="UniProtKB-EC"/>
</dbReference>
<dbReference type="GO" id="GO:0006511">
    <property type="term" value="P:ubiquitin-dependent protein catabolic process"/>
    <property type="evidence" value="ECO:0007669"/>
    <property type="project" value="TreeGrafter"/>
</dbReference>
<evidence type="ECO:0000256" key="2">
    <source>
        <dbReference type="ARBA" id="ARBA00004906"/>
    </source>
</evidence>
<dbReference type="InterPro" id="IPR058738">
    <property type="entry name" value="PH-like_AREL1"/>
</dbReference>
<dbReference type="InterPro" id="IPR014756">
    <property type="entry name" value="Ig_E-set"/>
</dbReference>
<dbReference type="InterPro" id="IPR050409">
    <property type="entry name" value="E3_ubiq-protein_ligase"/>
</dbReference>
<evidence type="ECO:0000256" key="1">
    <source>
        <dbReference type="ARBA" id="ARBA00000885"/>
    </source>
</evidence>
<gene>
    <name evidence="9" type="ORF">TPSB3V08_LOCUS7568</name>
</gene>
<evidence type="ECO:0000256" key="7">
    <source>
        <dbReference type="PROSITE-ProRule" id="PRU00104"/>
    </source>
</evidence>
<name>A0A7R9D9V4_TIMPO</name>
<accession>A0A7R9D9V4</accession>
<dbReference type="PANTHER" id="PTHR11254">
    <property type="entry name" value="HECT DOMAIN UBIQUITIN-PROTEIN LIGASE"/>
    <property type="match status" value="1"/>
</dbReference>